<comment type="similarity">
    <text evidence="2">Belongs to the HAD-like hydrolase superfamily. CbbY/CbbZ/Gph/YieH family.</text>
</comment>
<dbReference type="RefSeq" id="WP_190480119.1">
    <property type="nucleotide sequence ID" value="NZ_JACJSG010000082.1"/>
</dbReference>
<dbReference type="PANTHER" id="PTHR46193">
    <property type="entry name" value="6-PHOSPHOGLUCONATE PHOSPHATASE"/>
    <property type="match status" value="1"/>
</dbReference>
<evidence type="ECO:0000256" key="3">
    <source>
        <dbReference type="ARBA" id="ARBA00022723"/>
    </source>
</evidence>
<comment type="cofactor">
    <cofactor evidence="1">
        <name>Mg(2+)</name>
        <dbReference type="ChEBI" id="CHEBI:18420"/>
    </cofactor>
</comment>
<dbReference type="Gene3D" id="1.10.150.240">
    <property type="entry name" value="Putative phosphatase, domain 2"/>
    <property type="match status" value="1"/>
</dbReference>
<evidence type="ECO:0000313" key="6">
    <source>
        <dbReference type="EMBL" id="MBD2505376.1"/>
    </source>
</evidence>
<dbReference type="Pfam" id="PF13419">
    <property type="entry name" value="HAD_2"/>
    <property type="match status" value="1"/>
</dbReference>
<reference evidence="6 7" key="1">
    <citation type="journal article" date="2020" name="ISME J.">
        <title>Comparative genomics reveals insights into cyanobacterial evolution and habitat adaptation.</title>
        <authorList>
            <person name="Chen M.Y."/>
            <person name="Teng W.K."/>
            <person name="Zhao L."/>
            <person name="Hu C.X."/>
            <person name="Zhou Y.K."/>
            <person name="Han B.P."/>
            <person name="Song L.R."/>
            <person name="Shu W.S."/>
        </authorList>
    </citation>
    <scope>NUCLEOTIDE SEQUENCE [LARGE SCALE GENOMIC DNA]</scope>
    <source>
        <strain evidence="6 7">FACHB-119</strain>
    </source>
</reference>
<sequence length="195" mass="21847">MEFNNDIEAVIFDCDGVLADTMPLHYEAYKRAFNEVGLTLERDFFYSCSGGKASETLKKLLDGQNYSGDWLQLHQRKKEIMFDLFSSEQLRPLASARLVPLLSRCYRLAVVSSGSAISVNYVIRSLGLSEYFEEIVTGEDVQLGKPNPEPFLLVADRMRIAPSKCLVIEDSQAGIEAADQAKMQSLSVYSFVPKI</sequence>
<evidence type="ECO:0000256" key="5">
    <source>
        <dbReference type="ARBA" id="ARBA00023277"/>
    </source>
</evidence>
<keyword evidence="3" id="KW-0479">Metal-binding</keyword>
<dbReference type="InterPro" id="IPR051600">
    <property type="entry name" value="Beta-PGM-like"/>
</dbReference>
<dbReference type="InterPro" id="IPR036412">
    <property type="entry name" value="HAD-like_sf"/>
</dbReference>
<accession>A0ABR8DFE8</accession>
<protein>
    <submittedName>
        <fullName evidence="6">HAD family phosphatase</fullName>
    </submittedName>
</protein>
<dbReference type="EMBL" id="JACJSG010000082">
    <property type="protein sequence ID" value="MBD2505376.1"/>
    <property type="molecule type" value="Genomic_DNA"/>
</dbReference>
<dbReference type="PRINTS" id="PR00413">
    <property type="entry name" value="HADHALOGNASE"/>
</dbReference>
<dbReference type="SFLD" id="SFLDS00003">
    <property type="entry name" value="Haloacid_Dehalogenase"/>
    <property type="match status" value="1"/>
</dbReference>
<dbReference type="NCBIfam" id="TIGR01509">
    <property type="entry name" value="HAD-SF-IA-v3"/>
    <property type="match status" value="1"/>
</dbReference>
<dbReference type="PANTHER" id="PTHR46193:SF18">
    <property type="entry name" value="HEXITOL PHOSPHATASE B"/>
    <property type="match status" value="1"/>
</dbReference>
<dbReference type="Gene3D" id="3.40.50.1000">
    <property type="entry name" value="HAD superfamily/HAD-like"/>
    <property type="match status" value="1"/>
</dbReference>
<evidence type="ECO:0000256" key="4">
    <source>
        <dbReference type="ARBA" id="ARBA00022842"/>
    </source>
</evidence>
<dbReference type="InterPro" id="IPR023198">
    <property type="entry name" value="PGP-like_dom2"/>
</dbReference>
<name>A0ABR8DFE8_9NOST</name>
<comment type="caution">
    <text evidence="6">The sequence shown here is derived from an EMBL/GenBank/DDBJ whole genome shotgun (WGS) entry which is preliminary data.</text>
</comment>
<dbReference type="SUPFAM" id="SSF56784">
    <property type="entry name" value="HAD-like"/>
    <property type="match status" value="1"/>
</dbReference>
<dbReference type="SFLD" id="SFLDG01135">
    <property type="entry name" value="C1.5.6:_HAD__Beta-PGM__Phospha"/>
    <property type="match status" value="1"/>
</dbReference>
<keyword evidence="7" id="KW-1185">Reference proteome</keyword>
<evidence type="ECO:0000256" key="1">
    <source>
        <dbReference type="ARBA" id="ARBA00001946"/>
    </source>
</evidence>
<dbReference type="InterPro" id="IPR006439">
    <property type="entry name" value="HAD-SF_hydro_IA"/>
</dbReference>
<dbReference type="SFLD" id="SFLDG01129">
    <property type="entry name" value="C1.5:_HAD__Beta-PGM__Phosphata"/>
    <property type="match status" value="1"/>
</dbReference>
<dbReference type="InterPro" id="IPR041492">
    <property type="entry name" value="HAD_2"/>
</dbReference>
<keyword evidence="4" id="KW-0460">Magnesium</keyword>
<dbReference type="CDD" id="cd07505">
    <property type="entry name" value="HAD_BPGM-like"/>
    <property type="match status" value="1"/>
</dbReference>
<evidence type="ECO:0000313" key="7">
    <source>
        <dbReference type="Proteomes" id="UP000661112"/>
    </source>
</evidence>
<gene>
    <name evidence="6" type="ORF">H6G83_33075</name>
</gene>
<evidence type="ECO:0000256" key="2">
    <source>
        <dbReference type="ARBA" id="ARBA00006171"/>
    </source>
</evidence>
<proteinExistence type="inferred from homology"/>
<dbReference type="Proteomes" id="UP000661112">
    <property type="component" value="Unassembled WGS sequence"/>
</dbReference>
<dbReference type="InterPro" id="IPR023214">
    <property type="entry name" value="HAD_sf"/>
</dbReference>
<keyword evidence="5" id="KW-0119">Carbohydrate metabolism</keyword>
<organism evidence="6 7">
    <name type="scientific">Anabaena azotica FACHB-119</name>
    <dbReference type="NCBI Taxonomy" id="947527"/>
    <lineage>
        <taxon>Bacteria</taxon>
        <taxon>Bacillati</taxon>
        <taxon>Cyanobacteriota</taxon>
        <taxon>Cyanophyceae</taxon>
        <taxon>Nostocales</taxon>
        <taxon>Nostocaceae</taxon>
        <taxon>Anabaena</taxon>
        <taxon>Anabaena azotica</taxon>
    </lineage>
</organism>